<organism evidence="2 3">
    <name type="scientific">Candidatus Contendibacter odensensis</name>
    <dbReference type="NCBI Taxonomy" id="1400860"/>
    <lineage>
        <taxon>Bacteria</taxon>
        <taxon>Pseudomonadati</taxon>
        <taxon>Pseudomonadota</taxon>
        <taxon>Gammaproteobacteria</taxon>
        <taxon>Candidatus Competibacteraceae</taxon>
        <taxon>Candidatus Contendibacter</taxon>
    </lineage>
</organism>
<dbReference type="AlphaFoldDB" id="A0A2G6PEQ7"/>
<accession>A0A2G6PEQ7</accession>
<dbReference type="Proteomes" id="UP000229278">
    <property type="component" value="Unassembled WGS sequence"/>
</dbReference>
<protein>
    <submittedName>
        <fullName evidence="2">Damage-inducible protein CinA</fullName>
    </submittedName>
</protein>
<name>A0A2G6PEQ7_9GAMM</name>
<evidence type="ECO:0000313" key="2">
    <source>
        <dbReference type="EMBL" id="PIE82720.1"/>
    </source>
</evidence>
<evidence type="ECO:0000259" key="1">
    <source>
        <dbReference type="Pfam" id="PF02464"/>
    </source>
</evidence>
<dbReference type="Pfam" id="PF02464">
    <property type="entry name" value="CinA"/>
    <property type="match status" value="1"/>
</dbReference>
<reference evidence="2 3" key="1">
    <citation type="submission" date="2017-10" db="EMBL/GenBank/DDBJ databases">
        <title>Novel microbial diversity and functional potential in the marine mammal oral microbiome.</title>
        <authorList>
            <person name="Dudek N.K."/>
            <person name="Sun C.L."/>
            <person name="Burstein D."/>
            <person name="Kantor R.S."/>
            <person name="Aliaga Goltsman D.S."/>
            <person name="Bik E.M."/>
            <person name="Thomas B.C."/>
            <person name="Banfield J.F."/>
            <person name="Relman D.A."/>
        </authorList>
    </citation>
    <scope>NUCLEOTIDE SEQUENCE [LARGE SCALE GENOMIC DNA]</scope>
    <source>
        <strain evidence="2">DOLJORAL78_50_517</strain>
    </source>
</reference>
<dbReference type="InterPro" id="IPR036653">
    <property type="entry name" value="CinA-like_C"/>
</dbReference>
<dbReference type="InterPro" id="IPR008136">
    <property type="entry name" value="CinA_C"/>
</dbReference>
<sequence length="156" mass="16559">MYRGYAINYSSRLNNQVLTAAESCTGGWIAKMITDIAGSSGWFDCGFVTYSNTAKAKQLGVKKSILLKHGAVSAEVVTEMALGALEHSRASISVAVSGVAGPDGGNPEKPVGTVYMAWAQRNGEVKTIRRHFEGDRNAVRSATVAAALQGILDYFV</sequence>
<gene>
    <name evidence="2" type="ORF">CSA09_05365</name>
</gene>
<evidence type="ECO:0000313" key="3">
    <source>
        <dbReference type="Proteomes" id="UP000229278"/>
    </source>
</evidence>
<comment type="caution">
    <text evidence="2">The sequence shown here is derived from an EMBL/GenBank/DDBJ whole genome shotgun (WGS) entry which is preliminary data.</text>
</comment>
<dbReference type="Gene3D" id="3.90.950.20">
    <property type="entry name" value="CinA-like"/>
    <property type="match status" value="1"/>
</dbReference>
<dbReference type="NCBIfam" id="TIGR00199">
    <property type="entry name" value="PncC_domain"/>
    <property type="match status" value="1"/>
</dbReference>
<proteinExistence type="predicted"/>
<dbReference type="SUPFAM" id="SSF142433">
    <property type="entry name" value="CinA-like"/>
    <property type="match status" value="1"/>
</dbReference>
<feature type="domain" description="CinA C-terminal" evidence="1">
    <location>
        <begin position="14"/>
        <end position="153"/>
    </location>
</feature>
<dbReference type="EMBL" id="PDTV01000013">
    <property type="protein sequence ID" value="PIE82720.1"/>
    <property type="molecule type" value="Genomic_DNA"/>
</dbReference>